<evidence type="ECO:0000313" key="2">
    <source>
        <dbReference type="EMBL" id="GIG52929.1"/>
    </source>
</evidence>
<dbReference type="InterPro" id="IPR036388">
    <property type="entry name" value="WH-like_DNA-bd_sf"/>
</dbReference>
<dbReference type="SUPFAM" id="SSF46785">
    <property type="entry name" value="Winged helix' DNA-binding domain"/>
    <property type="match status" value="1"/>
</dbReference>
<dbReference type="PROSITE" id="PS50995">
    <property type="entry name" value="HTH_MARR_2"/>
    <property type="match status" value="1"/>
</dbReference>
<evidence type="ECO:0000313" key="3">
    <source>
        <dbReference type="Proteomes" id="UP000660611"/>
    </source>
</evidence>
<feature type="domain" description="HTH marR-type" evidence="1">
    <location>
        <begin position="1"/>
        <end position="141"/>
    </location>
</feature>
<dbReference type="GO" id="GO:0003700">
    <property type="term" value="F:DNA-binding transcription factor activity"/>
    <property type="evidence" value="ECO:0007669"/>
    <property type="project" value="InterPro"/>
</dbReference>
<dbReference type="GO" id="GO:0006950">
    <property type="term" value="P:response to stress"/>
    <property type="evidence" value="ECO:0007669"/>
    <property type="project" value="TreeGrafter"/>
</dbReference>
<dbReference type="Proteomes" id="UP000660611">
    <property type="component" value="Unassembled WGS sequence"/>
</dbReference>
<protein>
    <submittedName>
        <fullName evidence="2">MarR family transcriptional regulator</fullName>
    </submittedName>
</protein>
<keyword evidence="3" id="KW-1185">Reference proteome</keyword>
<name>A0A919UEY0_9ACTN</name>
<proteinExistence type="predicted"/>
<dbReference type="EMBL" id="BONQ01000204">
    <property type="protein sequence ID" value="GIG52929.1"/>
    <property type="molecule type" value="Genomic_DNA"/>
</dbReference>
<comment type="caution">
    <text evidence="2">The sequence shown here is derived from an EMBL/GenBank/DDBJ whole genome shotgun (WGS) entry which is preliminary data.</text>
</comment>
<accession>A0A919UEY0</accession>
<dbReference type="Gene3D" id="1.10.10.10">
    <property type="entry name" value="Winged helix-like DNA-binding domain superfamily/Winged helix DNA-binding domain"/>
    <property type="match status" value="1"/>
</dbReference>
<sequence>MPDRDDRSWGGAAFLLAQLGAHATTAFAQRVAELDLTPPQAGLIRMLAQAPGRSQLTYAERLGMPPSRFVTLVNTMEERGLVERRRGEPDRRVYALHLTDAGQHIKRRLDSTGKAHEDDLFAALTTAERTTLRELLARIAQQQNLTAGVHPGYRQRPGRSE</sequence>
<dbReference type="RefSeq" id="WP_203854535.1">
    <property type="nucleotide sequence ID" value="NZ_BAAAVW010000044.1"/>
</dbReference>
<dbReference type="PANTHER" id="PTHR33164">
    <property type="entry name" value="TRANSCRIPTIONAL REGULATOR, MARR FAMILY"/>
    <property type="match status" value="1"/>
</dbReference>
<evidence type="ECO:0000259" key="1">
    <source>
        <dbReference type="PROSITE" id="PS50995"/>
    </source>
</evidence>
<dbReference type="AlphaFoldDB" id="A0A919UEY0"/>
<reference evidence="2" key="1">
    <citation type="submission" date="2021-01" db="EMBL/GenBank/DDBJ databases">
        <title>Whole genome shotgun sequence of Dactylosporangium siamense NBRC 106093.</title>
        <authorList>
            <person name="Komaki H."/>
            <person name="Tamura T."/>
        </authorList>
    </citation>
    <scope>NUCLEOTIDE SEQUENCE</scope>
    <source>
        <strain evidence="2">NBRC 106093</strain>
    </source>
</reference>
<dbReference type="SMART" id="SM00347">
    <property type="entry name" value="HTH_MARR"/>
    <property type="match status" value="1"/>
</dbReference>
<dbReference type="InterPro" id="IPR000835">
    <property type="entry name" value="HTH_MarR-typ"/>
</dbReference>
<organism evidence="2 3">
    <name type="scientific">Dactylosporangium siamense</name>
    <dbReference type="NCBI Taxonomy" id="685454"/>
    <lineage>
        <taxon>Bacteria</taxon>
        <taxon>Bacillati</taxon>
        <taxon>Actinomycetota</taxon>
        <taxon>Actinomycetes</taxon>
        <taxon>Micromonosporales</taxon>
        <taxon>Micromonosporaceae</taxon>
        <taxon>Dactylosporangium</taxon>
    </lineage>
</organism>
<dbReference type="Pfam" id="PF12802">
    <property type="entry name" value="MarR_2"/>
    <property type="match status" value="1"/>
</dbReference>
<dbReference type="PANTHER" id="PTHR33164:SF89">
    <property type="entry name" value="MARR FAMILY REGULATORY PROTEIN"/>
    <property type="match status" value="1"/>
</dbReference>
<dbReference type="InterPro" id="IPR039422">
    <property type="entry name" value="MarR/SlyA-like"/>
</dbReference>
<dbReference type="PRINTS" id="PR00598">
    <property type="entry name" value="HTHMARR"/>
</dbReference>
<dbReference type="InterPro" id="IPR036390">
    <property type="entry name" value="WH_DNA-bd_sf"/>
</dbReference>
<gene>
    <name evidence="2" type="ORF">Dsi01nite_109700</name>
</gene>